<evidence type="ECO:0000256" key="10">
    <source>
        <dbReference type="ARBA" id="ARBA00048743"/>
    </source>
</evidence>
<dbReference type="InterPro" id="IPR018094">
    <property type="entry name" value="Thymidylate_kinase"/>
</dbReference>
<evidence type="ECO:0000256" key="8">
    <source>
        <dbReference type="ARBA" id="ARBA00022840"/>
    </source>
</evidence>
<dbReference type="SUPFAM" id="SSF52540">
    <property type="entry name" value="P-loop containing nucleoside triphosphate hydrolases"/>
    <property type="match status" value="1"/>
</dbReference>
<dbReference type="Gene3D" id="3.40.50.300">
    <property type="entry name" value="P-loop containing nucleotide triphosphate hydrolases"/>
    <property type="match status" value="1"/>
</dbReference>
<comment type="similarity">
    <text evidence="1 12">Belongs to the thymidylate kinase family.</text>
</comment>
<dbReference type="InterPro" id="IPR039430">
    <property type="entry name" value="Thymidylate_kin-like_dom"/>
</dbReference>
<dbReference type="EMBL" id="CP133548">
    <property type="protein sequence ID" value="WMS87724.1"/>
    <property type="molecule type" value="Genomic_DNA"/>
</dbReference>
<dbReference type="GO" id="GO:0006233">
    <property type="term" value="P:dTDP biosynthetic process"/>
    <property type="evidence" value="ECO:0007669"/>
    <property type="project" value="InterPro"/>
</dbReference>
<dbReference type="Proteomes" id="UP001239782">
    <property type="component" value="Chromosome"/>
</dbReference>
<comment type="function">
    <text evidence="11 12">Phosphorylation of dTMP to form dTDP in both de novo and salvage pathways of dTTP synthesis.</text>
</comment>
<evidence type="ECO:0000256" key="1">
    <source>
        <dbReference type="ARBA" id="ARBA00009776"/>
    </source>
</evidence>
<keyword evidence="7 12" id="KW-0418">Kinase</keyword>
<keyword evidence="8 12" id="KW-0067">ATP-binding</keyword>
<accession>A0AA51RUG9</accession>
<keyword evidence="6 12" id="KW-0547">Nucleotide-binding</keyword>
<keyword evidence="5 12" id="KW-0545">Nucleotide biosynthesis</keyword>
<dbReference type="PANTHER" id="PTHR10344:SF4">
    <property type="entry name" value="UMP-CMP KINASE 2, MITOCHONDRIAL"/>
    <property type="match status" value="1"/>
</dbReference>
<evidence type="ECO:0000256" key="9">
    <source>
        <dbReference type="ARBA" id="ARBA00029962"/>
    </source>
</evidence>
<dbReference type="NCBIfam" id="TIGR00041">
    <property type="entry name" value="DTMP_kinase"/>
    <property type="match status" value="1"/>
</dbReference>
<dbReference type="GO" id="GO:0006227">
    <property type="term" value="P:dUDP biosynthetic process"/>
    <property type="evidence" value="ECO:0007669"/>
    <property type="project" value="TreeGrafter"/>
</dbReference>
<protein>
    <recommendedName>
        <fullName evidence="3 12">Thymidylate kinase</fullName>
        <ecNumber evidence="2 12">2.7.4.9</ecNumber>
    </recommendedName>
    <alternativeName>
        <fullName evidence="9 12">dTMP kinase</fullName>
    </alternativeName>
</protein>
<reference evidence="14 15" key="1">
    <citation type="submission" date="2023-08" db="EMBL/GenBank/DDBJ databases">
        <title>Pleionea litopenaei sp. nov., isolated from stomach of juvenile Litopenaeus vannamei.</title>
        <authorList>
            <person name="Rho A.M."/>
            <person name="Hwang C.Y."/>
        </authorList>
    </citation>
    <scope>NUCLEOTIDE SEQUENCE [LARGE SCALE GENOMIC DNA]</scope>
    <source>
        <strain evidence="14 15">HL-JVS1</strain>
    </source>
</reference>
<evidence type="ECO:0000256" key="2">
    <source>
        <dbReference type="ARBA" id="ARBA00012980"/>
    </source>
</evidence>
<dbReference type="KEGG" id="plei:Q9312_02085"/>
<evidence type="ECO:0000259" key="13">
    <source>
        <dbReference type="Pfam" id="PF02223"/>
    </source>
</evidence>
<gene>
    <name evidence="12 14" type="primary">tmk</name>
    <name evidence="14" type="ORF">Q9312_02085</name>
</gene>
<dbReference type="RefSeq" id="WP_309202869.1">
    <property type="nucleotide sequence ID" value="NZ_CP133548.1"/>
</dbReference>
<dbReference type="GO" id="GO:0006235">
    <property type="term" value="P:dTTP biosynthetic process"/>
    <property type="evidence" value="ECO:0007669"/>
    <property type="project" value="UniProtKB-UniRule"/>
</dbReference>
<name>A0AA51RUG9_9GAMM</name>
<dbReference type="AlphaFoldDB" id="A0AA51RUG9"/>
<dbReference type="CDD" id="cd01672">
    <property type="entry name" value="TMPK"/>
    <property type="match status" value="1"/>
</dbReference>
<dbReference type="GO" id="GO:0005524">
    <property type="term" value="F:ATP binding"/>
    <property type="evidence" value="ECO:0007669"/>
    <property type="project" value="UniProtKB-UniRule"/>
</dbReference>
<dbReference type="Pfam" id="PF02223">
    <property type="entry name" value="Thymidylate_kin"/>
    <property type="match status" value="1"/>
</dbReference>
<dbReference type="PANTHER" id="PTHR10344">
    <property type="entry name" value="THYMIDYLATE KINASE"/>
    <property type="match status" value="1"/>
</dbReference>
<dbReference type="GO" id="GO:0005829">
    <property type="term" value="C:cytosol"/>
    <property type="evidence" value="ECO:0007669"/>
    <property type="project" value="TreeGrafter"/>
</dbReference>
<evidence type="ECO:0000256" key="5">
    <source>
        <dbReference type="ARBA" id="ARBA00022727"/>
    </source>
</evidence>
<dbReference type="FunFam" id="3.40.50.300:FF:000225">
    <property type="entry name" value="Thymidylate kinase"/>
    <property type="match status" value="1"/>
</dbReference>
<dbReference type="InterPro" id="IPR027417">
    <property type="entry name" value="P-loop_NTPase"/>
</dbReference>
<evidence type="ECO:0000256" key="7">
    <source>
        <dbReference type="ARBA" id="ARBA00022777"/>
    </source>
</evidence>
<evidence type="ECO:0000256" key="12">
    <source>
        <dbReference type="HAMAP-Rule" id="MF_00165"/>
    </source>
</evidence>
<feature type="domain" description="Thymidylate kinase-like" evidence="13">
    <location>
        <begin position="8"/>
        <end position="197"/>
    </location>
</feature>
<feature type="binding site" evidence="12">
    <location>
        <begin position="10"/>
        <end position="17"/>
    </location>
    <ligand>
        <name>ATP</name>
        <dbReference type="ChEBI" id="CHEBI:30616"/>
    </ligand>
</feature>
<keyword evidence="4 12" id="KW-0808">Transferase</keyword>
<dbReference type="HAMAP" id="MF_00165">
    <property type="entry name" value="Thymidylate_kinase"/>
    <property type="match status" value="1"/>
</dbReference>
<sequence length="209" mass="23772">MSAQFITIEGSEGGGKTTNLELMKTLLEDAGIPYVVTREPGGTELAEQLRELLLACRDEPVTPQAELLLMFAARSQHVENFIKPELAKGNWVISDRFTDATFAYQGGGRKLSWQLIEELELIAIDGFKPNLTLLLDLDPNIGLGRAAQRGEFDRFEQEEIEFFNRVRSAYLRRMQEDELRFMLVDASQSLEDVQTSITKQFNAFLEQHR</sequence>
<evidence type="ECO:0000256" key="4">
    <source>
        <dbReference type="ARBA" id="ARBA00022679"/>
    </source>
</evidence>
<proteinExistence type="inferred from homology"/>
<dbReference type="GO" id="GO:0004798">
    <property type="term" value="F:dTMP kinase activity"/>
    <property type="evidence" value="ECO:0007669"/>
    <property type="project" value="UniProtKB-UniRule"/>
</dbReference>
<evidence type="ECO:0000313" key="15">
    <source>
        <dbReference type="Proteomes" id="UP001239782"/>
    </source>
</evidence>
<evidence type="ECO:0000256" key="11">
    <source>
        <dbReference type="ARBA" id="ARBA00057735"/>
    </source>
</evidence>
<evidence type="ECO:0000256" key="3">
    <source>
        <dbReference type="ARBA" id="ARBA00017144"/>
    </source>
</evidence>
<evidence type="ECO:0000256" key="6">
    <source>
        <dbReference type="ARBA" id="ARBA00022741"/>
    </source>
</evidence>
<dbReference type="EC" id="2.7.4.9" evidence="2 12"/>
<keyword evidence="15" id="KW-1185">Reference proteome</keyword>
<organism evidence="14 15">
    <name type="scientific">Pleionea litopenaei</name>
    <dbReference type="NCBI Taxonomy" id="3070815"/>
    <lineage>
        <taxon>Bacteria</taxon>
        <taxon>Pseudomonadati</taxon>
        <taxon>Pseudomonadota</taxon>
        <taxon>Gammaproteobacteria</taxon>
        <taxon>Oceanospirillales</taxon>
        <taxon>Pleioneaceae</taxon>
        <taxon>Pleionea</taxon>
    </lineage>
</organism>
<evidence type="ECO:0000313" key="14">
    <source>
        <dbReference type="EMBL" id="WMS87724.1"/>
    </source>
</evidence>
<comment type="catalytic activity">
    <reaction evidence="10 12">
        <text>dTMP + ATP = dTDP + ADP</text>
        <dbReference type="Rhea" id="RHEA:13517"/>
        <dbReference type="ChEBI" id="CHEBI:30616"/>
        <dbReference type="ChEBI" id="CHEBI:58369"/>
        <dbReference type="ChEBI" id="CHEBI:63528"/>
        <dbReference type="ChEBI" id="CHEBI:456216"/>
        <dbReference type="EC" id="2.7.4.9"/>
    </reaction>
</comment>